<evidence type="ECO:0000256" key="7">
    <source>
        <dbReference type="ARBA" id="ARBA00023125"/>
    </source>
</evidence>
<evidence type="ECO:0000256" key="12">
    <source>
        <dbReference type="RuleBase" id="RU003756"/>
    </source>
</evidence>
<dbReference type="FunFam" id="1.10.1420.10:FF:000003">
    <property type="entry name" value="DNA mismatch repair protein"/>
    <property type="match status" value="1"/>
</dbReference>
<accession>A0AAU9WPP2</accession>
<dbReference type="InterPro" id="IPR007860">
    <property type="entry name" value="DNA_mmatch_repair_MutS_con_dom"/>
</dbReference>
<keyword evidence="13" id="KW-0732">Signal</keyword>
<dbReference type="AlphaFoldDB" id="A0AAU9WPP2"/>
<dbReference type="Pfam" id="PF01624">
    <property type="entry name" value="MutS_I"/>
    <property type="match status" value="1"/>
</dbReference>
<evidence type="ECO:0000256" key="11">
    <source>
        <dbReference type="ARBA" id="ARBA00073545"/>
    </source>
</evidence>
<dbReference type="FunFam" id="3.40.50.300:FF:000523">
    <property type="entry name" value="DNA mismatch repair protein"/>
    <property type="match status" value="1"/>
</dbReference>
<dbReference type="Gene3D" id="3.40.50.300">
    <property type="entry name" value="P-loop containing nucleotide triphosphate hydrolases"/>
    <property type="match status" value="1"/>
</dbReference>
<dbReference type="CDD" id="cd03285">
    <property type="entry name" value="ABC_MSH2_euk"/>
    <property type="match status" value="1"/>
</dbReference>
<dbReference type="FunFam" id="3.30.420.110:FF:000002">
    <property type="entry name" value="DNA mismatch repair protein"/>
    <property type="match status" value="1"/>
</dbReference>
<evidence type="ECO:0000256" key="5">
    <source>
        <dbReference type="ARBA" id="ARBA00022763"/>
    </source>
</evidence>
<dbReference type="SMART" id="SM00533">
    <property type="entry name" value="MUTSd"/>
    <property type="match status" value="1"/>
</dbReference>
<evidence type="ECO:0000256" key="3">
    <source>
        <dbReference type="ARBA" id="ARBA00019549"/>
    </source>
</evidence>
<dbReference type="InterPro" id="IPR016151">
    <property type="entry name" value="DNA_mismatch_repair_MutS_N"/>
</dbReference>
<dbReference type="GO" id="GO:0140664">
    <property type="term" value="F:ATP-dependent DNA damage sensor activity"/>
    <property type="evidence" value="ECO:0007669"/>
    <property type="project" value="InterPro"/>
</dbReference>
<dbReference type="InterPro" id="IPR007696">
    <property type="entry name" value="DNA_mismatch_repair_MutS_core"/>
</dbReference>
<dbReference type="GO" id="GO:0030983">
    <property type="term" value="F:mismatched DNA binding"/>
    <property type="evidence" value="ECO:0007669"/>
    <property type="project" value="InterPro"/>
</dbReference>
<dbReference type="NCBIfam" id="NF003810">
    <property type="entry name" value="PRK05399.1"/>
    <property type="match status" value="1"/>
</dbReference>
<comment type="caution">
    <text evidence="15">The sequence shown here is derived from an EMBL/GenBank/DDBJ whole genome shotgun (WGS) entry which is preliminary data.</text>
</comment>
<dbReference type="GO" id="GO:0005524">
    <property type="term" value="F:ATP binding"/>
    <property type="evidence" value="ECO:0007669"/>
    <property type="project" value="UniProtKB-KW"/>
</dbReference>
<dbReference type="InterPro" id="IPR036187">
    <property type="entry name" value="DNA_mismatch_repair_MutS_sf"/>
</dbReference>
<evidence type="ECO:0000256" key="13">
    <source>
        <dbReference type="SAM" id="SignalP"/>
    </source>
</evidence>
<evidence type="ECO:0000256" key="6">
    <source>
        <dbReference type="ARBA" id="ARBA00022840"/>
    </source>
</evidence>
<dbReference type="PANTHER" id="PTHR11361:SF35">
    <property type="entry name" value="DNA MISMATCH REPAIR PROTEIN MSH2"/>
    <property type="match status" value="1"/>
</dbReference>
<evidence type="ECO:0000256" key="4">
    <source>
        <dbReference type="ARBA" id="ARBA00022741"/>
    </source>
</evidence>
<dbReference type="GO" id="GO:0032301">
    <property type="term" value="C:MutSalpha complex"/>
    <property type="evidence" value="ECO:0007669"/>
    <property type="project" value="TreeGrafter"/>
</dbReference>
<keyword evidence="9" id="KW-0539">Nucleus</keyword>
<organism evidence="15 16">
    <name type="scientific">Pocillopora meandrina</name>
    <dbReference type="NCBI Taxonomy" id="46732"/>
    <lineage>
        <taxon>Eukaryota</taxon>
        <taxon>Metazoa</taxon>
        <taxon>Cnidaria</taxon>
        <taxon>Anthozoa</taxon>
        <taxon>Hexacorallia</taxon>
        <taxon>Scleractinia</taxon>
        <taxon>Astrocoeniina</taxon>
        <taxon>Pocilloporidae</taxon>
        <taxon>Pocillopora</taxon>
    </lineage>
</organism>
<feature type="chain" id="PRO_5043673006" description="DNA mismatch repair protein MSH2" evidence="13">
    <location>
        <begin position="23"/>
        <end position="982"/>
    </location>
</feature>
<dbReference type="InterPro" id="IPR007861">
    <property type="entry name" value="DNA_mismatch_repair_MutS_clamp"/>
</dbReference>
<dbReference type="FunFam" id="3.40.1170.10:FF:000003">
    <property type="entry name" value="DNA mismatch repair protein"/>
    <property type="match status" value="1"/>
</dbReference>
<dbReference type="Gene3D" id="1.10.1420.10">
    <property type="match status" value="2"/>
</dbReference>
<dbReference type="Proteomes" id="UP001159428">
    <property type="component" value="Unassembled WGS sequence"/>
</dbReference>
<keyword evidence="16" id="KW-1185">Reference proteome</keyword>
<dbReference type="Pfam" id="PF05190">
    <property type="entry name" value="MutS_IV"/>
    <property type="match status" value="1"/>
</dbReference>
<name>A0AAU9WPP2_9CNID</name>
<dbReference type="PROSITE" id="PS00486">
    <property type="entry name" value="DNA_MISMATCH_REPAIR_2"/>
    <property type="match status" value="1"/>
</dbReference>
<dbReference type="InterPro" id="IPR007695">
    <property type="entry name" value="DNA_mismatch_repair_MutS-lik_N"/>
</dbReference>
<feature type="domain" description="DNA mismatch repair proteins mutS family" evidence="14">
    <location>
        <begin position="757"/>
        <end position="773"/>
    </location>
</feature>
<evidence type="ECO:0000313" key="15">
    <source>
        <dbReference type="EMBL" id="CAH3121246.1"/>
    </source>
</evidence>
<dbReference type="Pfam" id="PF05192">
    <property type="entry name" value="MutS_III"/>
    <property type="match status" value="1"/>
</dbReference>
<keyword evidence="7 12" id="KW-0238">DNA-binding</keyword>
<dbReference type="SUPFAM" id="SSF53150">
    <property type="entry name" value="DNA repair protein MutS, domain II"/>
    <property type="match status" value="1"/>
</dbReference>
<reference evidence="15 16" key="1">
    <citation type="submission" date="2022-05" db="EMBL/GenBank/DDBJ databases">
        <authorList>
            <consortium name="Genoscope - CEA"/>
            <person name="William W."/>
        </authorList>
    </citation>
    <scope>NUCLEOTIDE SEQUENCE [LARGE SCALE GENOMIC DNA]</scope>
</reference>
<protein>
    <recommendedName>
        <fullName evidence="11">DNA mismatch repair protein MSH2</fullName>
    </recommendedName>
    <alternativeName>
        <fullName evidence="3">DNA mismatch repair protein Msh2</fullName>
    </alternativeName>
    <alternativeName>
        <fullName evidence="10">MutS protein homolog 2</fullName>
    </alternativeName>
</protein>
<evidence type="ECO:0000256" key="8">
    <source>
        <dbReference type="ARBA" id="ARBA00023204"/>
    </source>
</evidence>
<feature type="signal peptide" evidence="13">
    <location>
        <begin position="1"/>
        <end position="22"/>
    </location>
</feature>
<comment type="function">
    <text evidence="12">Component of the post-replicative DNA mismatch repair system (MMR).</text>
</comment>
<dbReference type="Pfam" id="PF00488">
    <property type="entry name" value="MutS_V"/>
    <property type="match status" value="1"/>
</dbReference>
<dbReference type="Pfam" id="PF05188">
    <property type="entry name" value="MutS_II"/>
    <property type="match status" value="1"/>
</dbReference>
<dbReference type="GO" id="GO:0006312">
    <property type="term" value="P:mitotic recombination"/>
    <property type="evidence" value="ECO:0007669"/>
    <property type="project" value="TreeGrafter"/>
</dbReference>
<comment type="similarity">
    <text evidence="2 12">Belongs to the DNA mismatch repair MutS family.</text>
</comment>
<comment type="subcellular location">
    <subcellularLocation>
        <location evidence="1">Nucleus</location>
    </subcellularLocation>
</comment>
<keyword evidence="8 12" id="KW-0234">DNA repair</keyword>
<keyword evidence="6" id="KW-0067">ATP-binding</keyword>
<dbReference type="PIRSF" id="PIRSF005813">
    <property type="entry name" value="MSH2"/>
    <property type="match status" value="1"/>
</dbReference>
<dbReference type="PANTHER" id="PTHR11361">
    <property type="entry name" value="DNA MISMATCH REPAIR PROTEIN MUTS FAMILY MEMBER"/>
    <property type="match status" value="1"/>
</dbReference>
<evidence type="ECO:0000313" key="16">
    <source>
        <dbReference type="Proteomes" id="UP001159428"/>
    </source>
</evidence>
<keyword evidence="4 12" id="KW-0547">Nucleotide-binding</keyword>
<dbReference type="InterPro" id="IPR036678">
    <property type="entry name" value="MutS_con_dom_sf"/>
</dbReference>
<dbReference type="InterPro" id="IPR032642">
    <property type="entry name" value="Msh2_ATP-bd"/>
</dbReference>
<gene>
    <name evidence="15" type="ORF">PMEA_00009099</name>
</gene>
<sequence length="982" mass="109348">MPAKFVAHVCKIFCFTAILAMAVQPCQQFSLDGTAEQGFLAFYRSLPEKPETTFRVFDRSDYYTVHGPDAAFAAKEVFKTTSVIKYLGIGEKKVPSVILSKMNFESTVRDLLLVRQYRVEMYRASKGAKNTSAWELVAKASPGNLQQFEDILFGNNDMSVSAVVMAIKLGMENGQRVVGASYADVAARKLGVCEFVDNDQFSNLEALLVQLGPKECLLPQNDSSADAAKVLEVIQRSNILISDRKKSEFSNKDIVQDLNRLLNLGASGNSGTLAEIDLTHATSSLAALIKYLELLADESNFSQFHLSTFDLTQFMKLDAAAVRALNLLPNPLDGGNKSMCLVGLLNKAKTAQGQRLIAQWIKQPLMDKNKIEERLDVLEVFFEDTELRQTIQEELRKIPDFSRLAKKFQRQKASLQDCVRVYQALHRLPTFTGILTGYQGNHHELIRDCFTTPIKDLIEDFQKFIELVETTVDLDQVENHEYLIKASFDEGLQECREKMDEILEQIPVELNKAARDLGLEAGKSIKLETNNQFGYFFRITKKEEKALRNSKRFTTIDTRKDGIRFNNSALRQLNEQFQAFKETYNEVQSNLANEVIKVAGGYSEPMQMLSDIIAQLDALISFAHVSANAPIPFVRPKITPKGEGHIKLDMARHPCLEVQDDVAFISNDLKLERGNKEFLIITGPNMGGKSTYIRQTGVIVLMAQLGCFVPCSSAEISITDCILARVGSGDSQLKGVSTFMSEMLETASILRSATENSLIIIDELGRGTSTYDGFGLAWAISHYIATNIKCFCLFATHFHELTALADEVSTVTNLHVTAMTSSGTLTLLYKVKPGVCDQSFGIHVAELAHFPTSVIEFARKKAAELEDFQGSTASLGDGVLDSDTGTSPAKRRRMVKQFPISNISSRVIIHLLNVSLLVTMSHFAFFLSVSKDGEEIIKDFLSQVAKLPVESMTEEKTSQEVARLKEQVLARNNPYIQELLAK</sequence>
<dbReference type="EMBL" id="CALNXJ010000018">
    <property type="protein sequence ID" value="CAH3121246.1"/>
    <property type="molecule type" value="Genomic_DNA"/>
</dbReference>
<evidence type="ECO:0000256" key="9">
    <source>
        <dbReference type="ARBA" id="ARBA00023242"/>
    </source>
</evidence>
<evidence type="ECO:0000259" key="14">
    <source>
        <dbReference type="PROSITE" id="PS00486"/>
    </source>
</evidence>
<evidence type="ECO:0000256" key="2">
    <source>
        <dbReference type="ARBA" id="ARBA00006271"/>
    </source>
</evidence>
<keyword evidence="5 12" id="KW-0227">DNA damage</keyword>
<dbReference type="InterPro" id="IPR011184">
    <property type="entry name" value="DNA_mismatch_repair_Msh2"/>
</dbReference>
<dbReference type="GO" id="GO:0006298">
    <property type="term" value="P:mismatch repair"/>
    <property type="evidence" value="ECO:0007669"/>
    <property type="project" value="InterPro"/>
</dbReference>
<dbReference type="InterPro" id="IPR045076">
    <property type="entry name" value="MutS"/>
</dbReference>
<evidence type="ECO:0000256" key="1">
    <source>
        <dbReference type="ARBA" id="ARBA00004123"/>
    </source>
</evidence>
<dbReference type="SUPFAM" id="SSF52540">
    <property type="entry name" value="P-loop containing nucleoside triphosphate hydrolases"/>
    <property type="match status" value="1"/>
</dbReference>
<dbReference type="SMART" id="SM00534">
    <property type="entry name" value="MUTSac"/>
    <property type="match status" value="1"/>
</dbReference>
<dbReference type="InterPro" id="IPR000432">
    <property type="entry name" value="DNA_mismatch_repair_MutS_C"/>
</dbReference>
<dbReference type="Gene3D" id="3.40.1170.10">
    <property type="entry name" value="DNA repair protein MutS, domain I"/>
    <property type="match status" value="1"/>
</dbReference>
<evidence type="ECO:0000256" key="10">
    <source>
        <dbReference type="ARBA" id="ARBA00029795"/>
    </source>
</evidence>
<dbReference type="InterPro" id="IPR027417">
    <property type="entry name" value="P-loop_NTPase"/>
</dbReference>
<dbReference type="SUPFAM" id="SSF48334">
    <property type="entry name" value="DNA repair protein MutS, domain III"/>
    <property type="match status" value="1"/>
</dbReference>
<proteinExistence type="inferred from homology"/>
<dbReference type="Gene3D" id="3.30.420.110">
    <property type="entry name" value="MutS, connector domain"/>
    <property type="match status" value="1"/>
</dbReference>